<evidence type="ECO:0000256" key="6">
    <source>
        <dbReference type="SAM" id="MobiDB-lite"/>
    </source>
</evidence>
<dbReference type="AlphaFoldDB" id="A0A369BW15"/>
<dbReference type="PANTHER" id="PTHR38101">
    <property type="entry name" value="UPF0307 PROTEIN YJGA"/>
    <property type="match status" value="1"/>
</dbReference>
<proteinExistence type="inferred from homology"/>
<dbReference type="GO" id="GO:1902626">
    <property type="term" value="P:assembly of large subunit precursor of preribosome"/>
    <property type="evidence" value="ECO:0007669"/>
    <property type="project" value="UniProtKB-UniRule"/>
</dbReference>
<dbReference type="EMBL" id="QPJY01000013">
    <property type="protein sequence ID" value="RCX24918.1"/>
    <property type="molecule type" value="Genomic_DNA"/>
</dbReference>
<dbReference type="HAMAP" id="MF_00765">
    <property type="entry name" value="DarP"/>
    <property type="match status" value="1"/>
</dbReference>
<dbReference type="PIRSF" id="PIRSF016183">
    <property type="entry name" value="UCP016183"/>
    <property type="match status" value="1"/>
</dbReference>
<dbReference type="GO" id="GO:0005829">
    <property type="term" value="C:cytosol"/>
    <property type="evidence" value="ECO:0007669"/>
    <property type="project" value="TreeGrafter"/>
</dbReference>
<dbReference type="GO" id="GO:0019843">
    <property type="term" value="F:rRNA binding"/>
    <property type="evidence" value="ECO:0007669"/>
    <property type="project" value="UniProtKB-UniRule"/>
</dbReference>
<dbReference type="NCBIfam" id="NF003593">
    <property type="entry name" value="PRK05255.1-1"/>
    <property type="match status" value="1"/>
</dbReference>
<dbReference type="InterPro" id="IPR023153">
    <property type="entry name" value="DarP_sf"/>
</dbReference>
<comment type="function">
    <text evidence="5">Member of a network of 50S ribosomal subunit biogenesis factors which assembles along the 30S-50S interface, preventing incorrect 23S rRNA structures from forming. Promotes peptidyl transferase center (PTC) maturation.</text>
</comment>
<comment type="subcellular location">
    <subcellularLocation>
        <location evidence="5">Cytoplasm</location>
    </subcellularLocation>
    <text evidence="5">Associates with late stage pre-50S ribosomal subunits.</text>
</comment>
<comment type="caution">
    <text evidence="7">The sequence shown here is derived from an EMBL/GenBank/DDBJ whole genome shotgun (WGS) entry which is preliminary data.</text>
</comment>
<accession>A0A369BW15</accession>
<dbReference type="Gene3D" id="1.10.60.30">
    <property type="entry name" value="PSPTO4464-like domains"/>
    <property type="match status" value="2"/>
</dbReference>
<dbReference type="GO" id="GO:0043022">
    <property type="term" value="F:ribosome binding"/>
    <property type="evidence" value="ECO:0007669"/>
    <property type="project" value="UniProtKB-UniRule"/>
</dbReference>
<name>A0A369BW15_9GAMM</name>
<dbReference type="CDD" id="cd16331">
    <property type="entry name" value="YjgA-like"/>
    <property type="match status" value="1"/>
</dbReference>
<dbReference type="Pfam" id="PF04751">
    <property type="entry name" value="DarP"/>
    <property type="match status" value="1"/>
</dbReference>
<dbReference type="Proteomes" id="UP000252707">
    <property type="component" value="Unassembled WGS sequence"/>
</dbReference>
<dbReference type="PANTHER" id="PTHR38101:SF1">
    <property type="entry name" value="UPF0307 PROTEIN YJGA"/>
    <property type="match status" value="1"/>
</dbReference>
<evidence type="ECO:0000256" key="5">
    <source>
        <dbReference type="HAMAP-Rule" id="MF_00765"/>
    </source>
</evidence>
<evidence type="ECO:0000256" key="1">
    <source>
        <dbReference type="ARBA" id="ARBA00022490"/>
    </source>
</evidence>
<sequence>MMDDPERDEGVEQPEAPSKSQVKRELQALRELGERLVEMPASQLARIPMSDTLAAAVAEGRRITSFAARKRQIGYIGKLLRSEEVEAMRQILADMDAGHRAEARRFQRLETWRDRMLAEGDEAVAAFLVEYPGAEAQPLRQLIRNARREADAGKPPASARKLFRYLREVTGG</sequence>
<keyword evidence="4 5" id="KW-0694">RNA-binding</keyword>
<gene>
    <name evidence="5" type="primary">darP</name>
    <name evidence="7" type="ORF">DFQ59_11314</name>
</gene>
<keyword evidence="2 5" id="KW-0690">Ribosome biogenesis</keyword>
<evidence type="ECO:0000313" key="7">
    <source>
        <dbReference type="EMBL" id="RCX24918.1"/>
    </source>
</evidence>
<protein>
    <recommendedName>
        <fullName evidence="5">Dual-action ribosomal maturation protein DarP</fullName>
    </recommendedName>
    <alternativeName>
        <fullName evidence="5">Large ribosomal subunit assembly factor DarP</fullName>
    </alternativeName>
</protein>
<reference evidence="7 8" key="1">
    <citation type="submission" date="2018-07" db="EMBL/GenBank/DDBJ databases">
        <title>Genomic Encyclopedia of Type Strains, Phase IV (KMG-IV): sequencing the most valuable type-strain genomes for metagenomic binning, comparative biology and taxonomic classification.</title>
        <authorList>
            <person name="Goeker M."/>
        </authorList>
    </citation>
    <scope>NUCLEOTIDE SEQUENCE [LARGE SCALE GENOMIC DNA]</scope>
    <source>
        <strain evidence="7 8">DSM 26407</strain>
    </source>
</reference>
<dbReference type="InterPro" id="IPR006839">
    <property type="entry name" value="DarP"/>
</dbReference>
<evidence type="ECO:0000256" key="2">
    <source>
        <dbReference type="ARBA" id="ARBA00022517"/>
    </source>
</evidence>
<evidence type="ECO:0000256" key="4">
    <source>
        <dbReference type="ARBA" id="ARBA00022884"/>
    </source>
</evidence>
<dbReference type="SUPFAM" id="SSF158710">
    <property type="entry name" value="PSPTO4464-like"/>
    <property type="match status" value="1"/>
</dbReference>
<organism evidence="7 8">
    <name type="scientific">Thioalbus denitrificans</name>
    <dbReference type="NCBI Taxonomy" id="547122"/>
    <lineage>
        <taxon>Bacteria</taxon>
        <taxon>Pseudomonadati</taxon>
        <taxon>Pseudomonadota</taxon>
        <taxon>Gammaproteobacteria</taxon>
        <taxon>Chromatiales</taxon>
        <taxon>Ectothiorhodospiraceae</taxon>
        <taxon>Thioalbus</taxon>
    </lineage>
</organism>
<keyword evidence="8" id="KW-1185">Reference proteome</keyword>
<evidence type="ECO:0000313" key="8">
    <source>
        <dbReference type="Proteomes" id="UP000252707"/>
    </source>
</evidence>
<keyword evidence="3 5" id="KW-0699">rRNA-binding</keyword>
<feature type="region of interest" description="Disordered" evidence="6">
    <location>
        <begin position="1"/>
        <end position="24"/>
    </location>
</feature>
<keyword evidence="1 5" id="KW-0963">Cytoplasm</keyword>
<feature type="compositionally biased region" description="Acidic residues" evidence="6">
    <location>
        <begin position="1"/>
        <end position="12"/>
    </location>
</feature>
<evidence type="ECO:0000256" key="3">
    <source>
        <dbReference type="ARBA" id="ARBA00022730"/>
    </source>
</evidence>
<comment type="similarity">
    <text evidence="5">Belongs to the DarP family.</text>
</comment>